<dbReference type="InterPro" id="IPR051940">
    <property type="entry name" value="Chitin_bind-dev_reg"/>
</dbReference>
<feature type="domain" description="Chitin-binding type-2" evidence="7">
    <location>
        <begin position="529"/>
        <end position="588"/>
    </location>
</feature>
<accession>A0A0N0BCP8</accession>
<dbReference type="Proteomes" id="UP000053105">
    <property type="component" value="Unassembled WGS sequence"/>
</dbReference>
<organism evidence="8 9">
    <name type="scientific">Melipona quadrifasciata</name>
    <dbReference type="NCBI Taxonomy" id="166423"/>
    <lineage>
        <taxon>Eukaryota</taxon>
        <taxon>Metazoa</taxon>
        <taxon>Ecdysozoa</taxon>
        <taxon>Arthropoda</taxon>
        <taxon>Hexapoda</taxon>
        <taxon>Insecta</taxon>
        <taxon>Pterygota</taxon>
        <taxon>Neoptera</taxon>
        <taxon>Endopterygota</taxon>
        <taxon>Hymenoptera</taxon>
        <taxon>Apocrita</taxon>
        <taxon>Aculeata</taxon>
        <taxon>Apoidea</taxon>
        <taxon>Anthophila</taxon>
        <taxon>Apidae</taxon>
        <taxon>Melipona</taxon>
    </lineage>
</organism>
<feature type="domain" description="Chitin-binding type-2" evidence="7">
    <location>
        <begin position="32"/>
        <end position="79"/>
    </location>
</feature>
<dbReference type="PANTHER" id="PTHR23301:SF106">
    <property type="entry name" value="CHITIN-BINDING TYPE-2 DOMAIN-CONTAINING PROTEIN-RELATED"/>
    <property type="match status" value="1"/>
</dbReference>
<evidence type="ECO:0000256" key="4">
    <source>
        <dbReference type="ARBA" id="ARBA00023157"/>
    </source>
</evidence>
<feature type="domain" description="Chitin-binding type-2" evidence="7">
    <location>
        <begin position="406"/>
        <end position="464"/>
    </location>
</feature>
<dbReference type="PANTHER" id="PTHR23301">
    <property type="entry name" value="CHITIN BINDING PERITROPHIN-A"/>
    <property type="match status" value="1"/>
</dbReference>
<dbReference type="PROSITE" id="PS50940">
    <property type="entry name" value="CHIT_BIND_II"/>
    <property type="match status" value="8"/>
</dbReference>
<evidence type="ECO:0000256" key="6">
    <source>
        <dbReference type="SAM" id="SignalP"/>
    </source>
</evidence>
<dbReference type="Gene3D" id="2.170.140.10">
    <property type="entry name" value="Chitin binding domain"/>
    <property type="match status" value="8"/>
</dbReference>
<evidence type="ECO:0000256" key="3">
    <source>
        <dbReference type="ARBA" id="ARBA00022737"/>
    </source>
</evidence>
<feature type="chain" id="PRO_5005844751" evidence="6">
    <location>
        <begin position="26"/>
        <end position="607"/>
    </location>
</feature>
<feature type="domain" description="Chitin-binding type-2" evidence="7">
    <location>
        <begin position="82"/>
        <end position="146"/>
    </location>
</feature>
<gene>
    <name evidence="8" type="ORF">WN51_04355</name>
</gene>
<evidence type="ECO:0000256" key="5">
    <source>
        <dbReference type="ARBA" id="ARBA00023180"/>
    </source>
</evidence>
<keyword evidence="1" id="KW-0147">Chitin-binding</keyword>
<dbReference type="SUPFAM" id="SSF57625">
    <property type="entry name" value="Invertebrate chitin-binding proteins"/>
    <property type="match status" value="8"/>
</dbReference>
<dbReference type="Pfam" id="PF01607">
    <property type="entry name" value="CBM_14"/>
    <property type="match status" value="8"/>
</dbReference>
<feature type="signal peptide" evidence="6">
    <location>
        <begin position="1"/>
        <end position="25"/>
    </location>
</feature>
<feature type="domain" description="Chitin-binding type-2" evidence="7">
    <location>
        <begin position="235"/>
        <end position="274"/>
    </location>
</feature>
<keyword evidence="9" id="KW-1185">Reference proteome</keyword>
<dbReference type="EMBL" id="KQ435896">
    <property type="protein sequence ID" value="KOX69318.1"/>
    <property type="molecule type" value="Genomic_DNA"/>
</dbReference>
<keyword evidence="2 6" id="KW-0732">Signal</keyword>
<dbReference type="OrthoDB" id="6020543at2759"/>
<dbReference type="GO" id="GO:0008061">
    <property type="term" value="F:chitin binding"/>
    <property type="evidence" value="ECO:0007669"/>
    <property type="project" value="UniProtKB-KW"/>
</dbReference>
<feature type="domain" description="Chitin-binding type-2" evidence="7">
    <location>
        <begin position="336"/>
        <end position="394"/>
    </location>
</feature>
<evidence type="ECO:0000313" key="8">
    <source>
        <dbReference type="EMBL" id="KOX69318.1"/>
    </source>
</evidence>
<keyword evidence="5" id="KW-0325">Glycoprotein</keyword>
<dbReference type="STRING" id="166423.A0A0N0BCP8"/>
<evidence type="ECO:0000256" key="1">
    <source>
        <dbReference type="ARBA" id="ARBA00022669"/>
    </source>
</evidence>
<dbReference type="AlphaFoldDB" id="A0A0N0BCP8"/>
<dbReference type="GO" id="GO:0005576">
    <property type="term" value="C:extracellular region"/>
    <property type="evidence" value="ECO:0007669"/>
    <property type="project" value="InterPro"/>
</dbReference>
<dbReference type="SMART" id="SM00494">
    <property type="entry name" value="ChtBD2"/>
    <property type="match status" value="9"/>
</dbReference>
<feature type="domain" description="Chitin-binding type-2" evidence="7">
    <location>
        <begin position="175"/>
        <end position="220"/>
    </location>
</feature>
<sequence length="607" mass="69395">MKRELELRNLLSSLVVLAAASYISSETQLVPPELCTSGTYLPHECNCKLKYLYYECVNGQYVERQCPGGKIFDEKSSRCVTEVRCLPTKYELIPNEANCSLYYECKDGVKTEKRCKNGLSFDAVKQMCSWPPSRHVFNPIIESCDRPQNYQCPEDFTVIPDQDCQCACENCIPRYPDNANCSRYFECENNKKVSKECPPKLAYDPKRQICDYPQNVNCSHPRCNEGEKTHHDCQCNLYYQCENGRQKVVSCPPGLYFDWKDKVCLSPDVVHCYPQGCIGICPSNGTTTLPHDDCHKYCECTEGSSMIVSCDKKQIYDPKQQKCIPPENVKNQTCELFPCDPNSNSTSSMPHECLCDRYYECKKGQKYLVVCPEGKHFDYVQEKCVESKDAHCYKSEPCSNDPDCGDIKCTTDGSTSSHKDCRKYCICRNGHAVTENCPQGLYFDKVSGKCAWPENVDLAKNCQPFNCTDNPIPHDCNCTSYYQCEKGDKYLEKCDGSYFDYVLSKCVNITEDPHCYHHYSKTREVDDCVEHCPKQTSVRPVIHIRHKKCSQYCVCSMGAPYIVNCPDGKEYNERTKSCTSRETAQCQPHLENENKPSLSNFPFVDYL</sequence>
<evidence type="ECO:0000256" key="2">
    <source>
        <dbReference type="ARBA" id="ARBA00022729"/>
    </source>
</evidence>
<name>A0A0N0BCP8_9HYME</name>
<dbReference type="InterPro" id="IPR002557">
    <property type="entry name" value="Chitin-bd_dom"/>
</dbReference>
<keyword evidence="4" id="KW-1015">Disulfide bond</keyword>
<reference evidence="8 9" key="1">
    <citation type="submission" date="2015-07" db="EMBL/GenBank/DDBJ databases">
        <title>The genome of Melipona quadrifasciata.</title>
        <authorList>
            <person name="Pan H."/>
            <person name="Kapheim K."/>
        </authorList>
    </citation>
    <scope>NUCLEOTIDE SEQUENCE [LARGE SCALE GENOMIC DNA]</scope>
    <source>
        <strain evidence="8">0111107301</strain>
        <tissue evidence="8">Whole body</tissue>
    </source>
</reference>
<protein>
    <submittedName>
        <fullName evidence="8">Peritrophin-48</fullName>
    </submittedName>
</protein>
<proteinExistence type="predicted"/>
<keyword evidence="3" id="KW-0677">Repeat</keyword>
<evidence type="ECO:0000259" key="7">
    <source>
        <dbReference type="PROSITE" id="PS50940"/>
    </source>
</evidence>
<dbReference type="InterPro" id="IPR036508">
    <property type="entry name" value="Chitin-bd_dom_sf"/>
</dbReference>
<feature type="domain" description="Chitin-binding type-2" evidence="7">
    <location>
        <begin position="278"/>
        <end position="334"/>
    </location>
</feature>
<evidence type="ECO:0000313" key="9">
    <source>
        <dbReference type="Proteomes" id="UP000053105"/>
    </source>
</evidence>